<organism evidence="1 2">
    <name type="scientific">Polarella glacialis</name>
    <name type="common">Dinoflagellate</name>
    <dbReference type="NCBI Taxonomy" id="89957"/>
    <lineage>
        <taxon>Eukaryota</taxon>
        <taxon>Sar</taxon>
        <taxon>Alveolata</taxon>
        <taxon>Dinophyceae</taxon>
        <taxon>Suessiales</taxon>
        <taxon>Suessiaceae</taxon>
        <taxon>Polarella</taxon>
    </lineage>
</organism>
<dbReference type="OrthoDB" id="2020799at2759"/>
<dbReference type="PANTHER" id="PTHR31497:SF0">
    <property type="entry name" value="AUTOCRINE PROLIFERATION REPRESSOR PROTEIN A"/>
    <property type="match status" value="1"/>
</dbReference>
<dbReference type="InterPro" id="IPR009199">
    <property type="entry name" value="PhoPQ-act_pathogen-rel_PqaA"/>
</dbReference>
<dbReference type="EMBL" id="CAJNNV010028189">
    <property type="protein sequence ID" value="CAE8623535.1"/>
    <property type="molecule type" value="Genomic_DNA"/>
</dbReference>
<proteinExistence type="predicted"/>
<dbReference type="InterPro" id="IPR029058">
    <property type="entry name" value="AB_hydrolase_fold"/>
</dbReference>
<dbReference type="Gene3D" id="3.40.50.1820">
    <property type="entry name" value="alpha/beta hydrolase"/>
    <property type="match status" value="1"/>
</dbReference>
<comment type="caution">
    <text evidence="1">The sequence shown here is derived from an EMBL/GenBank/DDBJ whole genome shotgun (WGS) entry which is preliminary data.</text>
</comment>
<gene>
    <name evidence="1" type="ORF">PGLA1383_LOCUS40798</name>
</gene>
<keyword evidence="2" id="KW-1185">Reference proteome</keyword>
<accession>A0A813GBA8</accession>
<feature type="non-terminal residue" evidence="1">
    <location>
        <position position="348"/>
    </location>
</feature>
<sequence length="348" mass="38051">SLTLLHGLEFPDLQVKSPLAGCKGFQCVQQYVGLEDSHYSWEVQSQIQGRSEENNVSWTGHVLNMTSQQWLTAGETSQEVWRHPLTIIVPDNLKAAGQSWTTLLIGGSGAGTPVQEHDGDVSAAIHLATRTGLRVAVVGLVSQPMSFAADPSGLMRDEEAIKAFSWRNFLDHPDRPELPIELPILKAVVRAMDTVTAFTNGTALQFITTGCSKRGLAAVMAGAYDERVKAIAPCCTSLDSAQSIRWATQAMGSETSMAGLKDYVGNGIPDFLDSPQADLLFGEIDPIWYVDRLKKPQLWLSVGRDDFFMVDHTRAFWDRLPSGVPKLLSVDGNLPHTGKLSKSPQFMN</sequence>
<reference evidence="1" key="1">
    <citation type="submission" date="2021-02" db="EMBL/GenBank/DDBJ databases">
        <authorList>
            <person name="Dougan E. K."/>
            <person name="Rhodes N."/>
            <person name="Thang M."/>
            <person name="Chan C."/>
        </authorList>
    </citation>
    <scope>NUCLEOTIDE SEQUENCE</scope>
</reference>
<name>A0A813GBA8_POLGL</name>
<feature type="non-terminal residue" evidence="1">
    <location>
        <position position="1"/>
    </location>
</feature>
<dbReference type="Proteomes" id="UP000654075">
    <property type="component" value="Unassembled WGS sequence"/>
</dbReference>
<evidence type="ECO:0000313" key="1">
    <source>
        <dbReference type="EMBL" id="CAE8623535.1"/>
    </source>
</evidence>
<dbReference type="AlphaFoldDB" id="A0A813GBA8"/>
<evidence type="ECO:0000313" key="2">
    <source>
        <dbReference type="Proteomes" id="UP000654075"/>
    </source>
</evidence>
<dbReference type="Pfam" id="PF10142">
    <property type="entry name" value="PhoPQ_related"/>
    <property type="match status" value="1"/>
</dbReference>
<dbReference type="SUPFAM" id="SSF53474">
    <property type="entry name" value="alpha/beta-Hydrolases"/>
    <property type="match status" value="1"/>
</dbReference>
<dbReference type="PANTHER" id="PTHR31497">
    <property type="entry name" value="AUTOCRINE PROLIFERATION REPRESSOR PROTEIN A"/>
    <property type="match status" value="1"/>
</dbReference>
<protein>
    <submittedName>
        <fullName evidence="1">Uncharacterized protein</fullName>
    </submittedName>
</protein>